<feature type="compositionally biased region" description="Basic residues" evidence="2">
    <location>
        <begin position="104"/>
        <end position="118"/>
    </location>
</feature>
<dbReference type="AlphaFoldDB" id="A0A3Q2Y7B0"/>
<reference evidence="5" key="2">
    <citation type="submission" date="2025-09" db="UniProtKB">
        <authorList>
            <consortium name="Ensembl"/>
        </authorList>
    </citation>
    <scope>IDENTIFICATION</scope>
</reference>
<evidence type="ECO:0000313" key="6">
    <source>
        <dbReference type="Proteomes" id="UP000264820"/>
    </source>
</evidence>
<evidence type="ECO:0000259" key="4">
    <source>
        <dbReference type="Pfam" id="PF00048"/>
    </source>
</evidence>
<dbReference type="STRING" id="109280.ENSHCOP00000013589"/>
<dbReference type="GO" id="GO:0008009">
    <property type="term" value="F:chemokine activity"/>
    <property type="evidence" value="ECO:0007669"/>
    <property type="project" value="InterPro"/>
</dbReference>
<dbReference type="GO" id="GO:0005615">
    <property type="term" value="C:extracellular space"/>
    <property type="evidence" value="ECO:0007669"/>
    <property type="project" value="UniProtKB-KW"/>
</dbReference>
<proteinExistence type="predicted"/>
<protein>
    <submittedName>
        <fullName evidence="5">C-X-C motif chemokine ligand 11</fullName>
    </submittedName>
</protein>
<keyword evidence="3" id="KW-0732">Signal</keyword>
<evidence type="ECO:0000256" key="1">
    <source>
        <dbReference type="ARBA" id="ARBA00022514"/>
    </source>
</evidence>
<dbReference type="Pfam" id="PF00048">
    <property type="entry name" value="IL8"/>
    <property type="match status" value="1"/>
</dbReference>
<sequence>MRLNPQSVCRIILLAACCVLNTDSTFVPGRCLCPETQAGVRGKLQELSVYPKNPNCDKVTVIVTLKSTNEPVCLSPAAPMGKQLIRCWNRAKSLGRNVKLCLRRRKRRGQRQRSRHLGRAADKRQ</sequence>
<feature type="chain" id="PRO_5018779570" evidence="3">
    <location>
        <begin position="25"/>
        <end position="125"/>
    </location>
</feature>
<evidence type="ECO:0000256" key="2">
    <source>
        <dbReference type="SAM" id="MobiDB-lite"/>
    </source>
</evidence>
<dbReference type="OMA" id="YVPGRCL"/>
<feature type="domain" description="Chemokine interleukin-8-like" evidence="4">
    <location>
        <begin position="30"/>
        <end position="88"/>
    </location>
</feature>
<name>A0A3Q2Y7B0_HIPCM</name>
<dbReference type="SUPFAM" id="SSF54117">
    <property type="entry name" value="Interleukin 8-like chemokines"/>
    <property type="match status" value="1"/>
</dbReference>
<evidence type="ECO:0000313" key="5">
    <source>
        <dbReference type="Ensembl" id="ENSHCOP00000013589.1"/>
    </source>
</evidence>
<evidence type="ECO:0000256" key="3">
    <source>
        <dbReference type="SAM" id="SignalP"/>
    </source>
</evidence>
<feature type="region of interest" description="Disordered" evidence="2">
    <location>
        <begin position="104"/>
        <end position="125"/>
    </location>
</feature>
<keyword evidence="6" id="KW-1185">Reference proteome</keyword>
<dbReference type="Gene3D" id="2.40.50.40">
    <property type="match status" value="1"/>
</dbReference>
<dbReference type="Ensembl" id="ENSHCOT00000020968.1">
    <property type="protein sequence ID" value="ENSHCOP00000013589.1"/>
    <property type="gene ID" value="ENSHCOG00000016777.1"/>
</dbReference>
<dbReference type="OrthoDB" id="9948647at2759"/>
<feature type="signal peptide" evidence="3">
    <location>
        <begin position="1"/>
        <end position="24"/>
    </location>
</feature>
<keyword evidence="1" id="KW-0202">Cytokine</keyword>
<dbReference type="KEGG" id="hcq:109516215"/>
<dbReference type="Proteomes" id="UP000264820">
    <property type="component" value="Unplaced"/>
</dbReference>
<dbReference type="InterPro" id="IPR001811">
    <property type="entry name" value="Chemokine_IL8-like_dom"/>
</dbReference>
<dbReference type="RefSeq" id="XP_019726114.1">
    <property type="nucleotide sequence ID" value="XM_019870555.1"/>
</dbReference>
<dbReference type="InterPro" id="IPR036048">
    <property type="entry name" value="Interleukin_8-like_sf"/>
</dbReference>
<dbReference type="PRINTS" id="PR00436">
    <property type="entry name" value="INTERLEUKIN8"/>
</dbReference>
<reference evidence="5" key="1">
    <citation type="submission" date="2025-08" db="UniProtKB">
        <authorList>
            <consortium name="Ensembl"/>
        </authorList>
    </citation>
    <scope>IDENTIFICATION</scope>
</reference>
<dbReference type="GeneTree" id="ENSGT00600000085077"/>
<accession>A0A3Q2Y7B0</accession>
<dbReference type="GeneID" id="109516215"/>
<organism evidence="5 6">
    <name type="scientific">Hippocampus comes</name>
    <name type="common">Tiger tail seahorse</name>
    <dbReference type="NCBI Taxonomy" id="109280"/>
    <lineage>
        <taxon>Eukaryota</taxon>
        <taxon>Metazoa</taxon>
        <taxon>Chordata</taxon>
        <taxon>Craniata</taxon>
        <taxon>Vertebrata</taxon>
        <taxon>Euteleostomi</taxon>
        <taxon>Actinopterygii</taxon>
        <taxon>Neopterygii</taxon>
        <taxon>Teleostei</taxon>
        <taxon>Neoteleostei</taxon>
        <taxon>Acanthomorphata</taxon>
        <taxon>Syngnathiaria</taxon>
        <taxon>Syngnathiformes</taxon>
        <taxon>Syngnathoidei</taxon>
        <taxon>Syngnathidae</taxon>
        <taxon>Hippocampus</taxon>
    </lineage>
</organism>
<dbReference type="GO" id="GO:0006955">
    <property type="term" value="P:immune response"/>
    <property type="evidence" value="ECO:0007669"/>
    <property type="project" value="InterPro"/>
</dbReference>